<keyword evidence="3" id="KW-1185">Reference proteome</keyword>
<feature type="non-terminal residue" evidence="2">
    <location>
        <position position="1"/>
    </location>
</feature>
<dbReference type="EMBL" id="QMEB01000401">
    <property type="protein sequence ID" value="NMG23058.1"/>
    <property type="molecule type" value="Genomic_DNA"/>
</dbReference>
<feature type="region of interest" description="Disordered" evidence="1">
    <location>
        <begin position="18"/>
        <end position="69"/>
    </location>
</feature>
<proteinExistence type="predicted"/>
<name>A0ABX1PGI5_9CYAN</name>
<evidence type="ECO:0000313" key="2">
    <source>
        <dbReference type="EMBL" id="NMG23058.1"/>
    </source>
</evidence>
<sequence length="69" mass="7668">DDPQVGFGQPVALFDRLRGGGRLAHGAAAGREPEREPRPDAIVRVSHHRDQRTVQARSSRRQGQSRKLC</sequence>
<protein>
    <submittedName>
        <fullName evidence="2">Uncharacterized protein</fullName>
    </submittedName>
</protein>
<organism evidence="2 3">
    <name type="scientific">Brasilonema bromeliae SPC951</name>
    <dbReference type="NCBI Taxonomy" id="385972"/>
    <lineage>
        <taxon>Bacteria</taxon>
        <taxon>Bacillati</taxon>
        <taxon>Cyanobacteriota</taxon>
        <taxon>Cyanophyceae</taxon>
        <taxon>Nostocales</taxon>
        <taxon>Scytonemataceae</taxon>
        <taxon>Brasilonema</taxon>
        <taxon>Bromeliae group (in: Brasilonema)</taxon>
    </lineage>
</organism>
<dbReference type="Proteomes" id="UP000718564">
    <property type="component" value="Unassembled WGS sequence"/>
</dbReference>
<evidence type="ECO:0000256" key="1">
    <source>
        <dbReference type="SAM" id="MobiDB-lite"/>
    </source>
</evidence>
<feature type="compositionally biased region" description="Basic residues" evidence="1">
    <location>
        <begin position="58"/>
        <end position="69"/>
    </location>
</feature>
<comment type="caution">
    <text evidence="2">The sequence shown here is derived from an EMBL/GenBank/DDBJ whole genome shotgun (WGS) entry which is preliminary data.</text>
</comment>
<gene>
    <name evidence="2" type="ORF">DP116_28070</name>
</gene>
<reference evidence="2 3" key="1">
    <citation type="submission" date="2018-06" db="EMBL/GenBank/DDBJ databases">
        <title>Comparative genomics of Brasilonema spp. strains.</title>
        <authorList>
            <person name="Alvarenga D.O."/>
            <person name="Fiore M.F."/>
            <person name="Varani A.M."/>
        </authorList>
    </citation>
    <scope>NUCLEOTIDE SEQUENCE [LARGE SCALE GENOMIC DNA]</scope>
    <source>
        <strain evidence="2 3">SPC951</strain>
    </source>
</reference>
<feature type="compositionally biased region" description="Basic and acidic residues" evidence="1">
    <location>
        <begin position="31"/>
        <end position="41"/>
    </location>
</feature>
<evidence type="ECO:0000313" key="3">
    <source>
        <dbReference type="Proteomes" id="UP000718564"/>
    </source>
</evidence>
<accession>A0ABX1PGI5</accession>